<protein>
    <submittedName>
        <fullName evidence="1">Uncharacterized protein</fullName>
    </submittedName>
</protein>
<reference evidence="1" key="2">
    <citation type="submission" date="2015-06" db="UniProtKB">
        <authorList>
            <consortium name="EnsemblMetazoa"/>
        </authorList>
    </citation>
    <scope>IDENTIFICATION</scope>
</reference>
<name>T1GG14_MEGSC</name>
<dbReference type="Proteomes" id="UP000015102">
    <property type="component" value="Unassembled WGS sequence"/>
</dbReference>
<accession>T1GG14</accession>
<dbReference type="AlphaFoldDB" id="T1GG14"/>
<evidence type="ECO:0000313" key="1">
    <source>
        <dbReference type="EnsemblMetazoa" id="MESCA002318-PA"/>
    </source>
</evidence>
<evidence type="ECO:0000313" key="2">
    <source>
        <dbReference type="Proteomes" id="UP000015102"/>
    </source>
</evidence>
<dbReference type="EMBL" id="CAQQ02199432">
    <property type="status" value="NOT_ANNOTATED_CDS"/>
    <property type="molecule type" value="Genomic_DNA"/>
</dbReference>
<keyword evidence="2" id="KW-1185">Reference proteome</keyword>
<dbReference type="EnsemblMetazoa" id="MESCA002318-RA">
    <property type="protein sequence ID" value="MESCA002318-PA"/>
    <property type="gene ID" value="MESCA002318"/>
</dbReference>
<dbReference type="EMBL" id="CAQQ02199431">
    <property type="status" value="NOT_ANNOTATED_CDS"/>
    <property type="molecule type" value="Genomic_DNA"/>
</dbReference>
<organism evidence="1 2">
    <name type="scientific">Megaselia scalaris</name>
    <name type="common">Humpbacked fly</name>
    <name type="synonym">Phora scalaris</name>
    <dbReference type="NCBI Taxonomy" id="36166"/>
    <lineage>
        <taxon>Eukaryota</taxon>
        <taxon>Metazoa</taxon>
        <taxon>Ecdysozoa</taxon>
        <taxon>Arthropoda</taxon>
        <taxon>Hexapoda</taxon>
        <taxon>Insecta</taxon>
        <taxon>Pterygota</taxon>
        <taxon>Neoptera</taxon>
        <taxon>Endopterygota</taxon>
        <taxon>Diptera</taxon>
        <taxon>Brachycera</taxon>
        <taxon>Muscomorpha</taxon>
        <taxon>Platypezoidea</taxon>
        <taxon>Phoridae</taxon>
        <taxon>Megaseliini</taxon>
        <taxon>Megaselia</taxon>
    </lineage>
</organism>
<sequence length="128" mass="14543">YALDFLSINKHTGQNNLDVVVSHPFCILGISYMIIDGQKSYLHYLPTDVQDNEVLEYGNGRQGPFVEWILGLLGPAWRPTTPKPQTEEGFKPESVLKLKVLYIPLLTTFNNHSKHFKKQQKPGVEASF</sequence>
<dbReference type="HOGENOM" id="CLU_1965058_0_0_1"/>
<proteinExistence type="predicted"/>
<reference evidence="2" key="1">
    <citation type="submission" date="2013-02" db="EMBL/GenBank/DDBJ databases">
        <authorList>
            <person name="Hughes D."/>
        </authorList>
    </citation>
    <scope>NUCLEOTIDE SEQUENCE</scope>
    <source>
        <strain>Durham</strain>
        <strain evidence="2">NC isolate 2 -- Noor lab</strain>
    </source>
</reference>
<dbReference type="EMBL" id="CAQQ02199430">
    <property type="status" value="NOT_ANNOTATED_CDS"/>
    <property type="molecule type" value="Genomic_DNA"/>
</dbReference>